<dbReference type="PANTHER" id="PTHR36922">
    <property type="entry name" value="BLL2446 PROTEIN"/>
    <property type="match status" value="1"/>
</dbReference>
<keyword evidence="2" id="KW-1185">Reference proteome</keyword>
<dbReference type="STRING" id="910964.GEAM_0521"/>
<evidence type="ECO:0008006" key="3">
    <source>
        <dbReference type="Google" id="ProtNLM"/>
    </source>
</evidence>
<dbReference type="InterPro" id="IPR018531">
    <property type="entry name" value="DUF1993"/>
</dbReference>
<accession>A0A085GMP9</accession>
<dbReference type="Gene3D" id="1.20.120.450">
    <property type="entry name" value="dinb family like domain"/>
    <property type="match status" value="1"/>
</dbReference>
<dbReference type="OrthoDB" id="338237at2"/>
<reference evidence="1 2" key="1">
    <citation type="submission" date="2014-05" db="EMBL/GenBank/DDBJ databases">
        <title>ATOL: Assembling a taxonomically balanced genome-scale reconstruction of the evolutionary history of the Enterobacteriaceae.</title>
        <authorList>
            <person name="Plunkett G.III."/>
            <person name="Neeno-Eckwall E.C."/>
            <person name="Glasner J.D."/>
            <person name="Perna N.T."/>
        </authorList>
    </citation>
    <scope>NUCLEOTIDE SEQUENCE [LARGE SCALE GENOMIC DNA]</scope>
    <source>
        <strain evidence="1 2">ATCC 33852</strain>
    </source>
</reference>
<dbReference type="Proteomes" id="UP000028640">
    <property type="component" value="Unassembled WGS sequence"/>
</dbReference>
<organism evidence="1 2">
    <name type="scientific">Ewingella americana (strain ATCC 33852 / DSM 4580 / CCUG 14506 / JCM 5911 / LMG 7869 / NCTC 12157 / CDC 1468-78)</name>
    <dbReference type="NCBI Taxonomy" id="910964"/>
    <lineage>
        <taxon>Bacteria</taxon>
        <taxon>Pseudomonadati</taxon>
        <taxon>Pseudomonadota</taxon>
        <taxon>Gammaproteobacteria</taxon>
        <taxon>Enterobacterales</taxon>
        <taxon>Yersiniaceae</taxon>
        <taxon>Ewingella</taxon>
    </lineage>
</organism>
<evidence type="ECO:0000313" key="2">
    <source>
        <dbReference type="Proteomes" id="UP000028640"/>
    </source>
</evidence>
<dbReference type="PANTHER" id="PTHR36922:SF1">
    <property type="entry name" value="DUF1993 DOMAIN-CONTAINING PROTEIN"/>
    <property type="match status" value="1"/>
</dbReference>
<dbReference type="SUPFAM" id="SSF109854">
    <property type="entry name" value="DinB/YfiT-like putative metalloenzymes"/>
    <property type="match status" value="1"/>
</dbReference>
<evidence type="ECO:0000313" key="1">
    <source>
        <dbReference type="EMBL" id="KFC84994.1"/>
    </source>
</evidence>
<dbReference type="RefSeq" id="WP_034787880.1">
    <property type="nucleotide sequence ID" value="NZ_JMPJ01000022.1"/>
</dbReference>
<comment type="caution">
    <text evidence="1">The sequence shown here is derived from an EMBL/GenBank/DDBJ whole genome shotgun (WGS) entry which is preliminary data.</text>
</comment>
<dbReference type="InterPro" id="IPR034660">
    <property type="entry name" value="DinB/YfiT-like"/>
</dbReference>
<dbReference type="Pfam" id="PF09351">
    <property type="entry name" value="DUF1993"/>
    <property type="match status" value="1"/>
</dbReference>
<proteinExistence type="predicted"/>
<sequence>MSASLYVSTAAQYVRGLENLSALLEKGANWAKEKGLSEDAVLNSRLAEDMFPLARQVQIVSDISKGAVARLAGLTPPAYEDNEKTFEELQGRIAKTLEFIRSVKPEQLEGDDERPIVVKMRTGELNFTAKQYVMDFATPNVFFHITTTYAILRHEGVNLGKTDFLGAF</sequence>
<protein>
    <recommendedName>
        <fullName evidence="3">DUF1993 domain-containing protein</fullName>
    </recommendedName>
</protein>
<dbReference type="eggNOG" id="COG3812">
    <property type="taxonomic scope" value="Bacteria"/>
</dbReference>
<gene>
    <name evidence="1" type="ORF">GEAM_0521</name>
</gene>
<dbReference type="EMBL" id="JMPJ01000022">
    <property type="protein sequence ID" value="KFC84994.1"/>
    <property type="molecule type" value="Genomic_DNA"/>
</dbReference>
<dbReference type="AlphaFoldDB" id="A0A085GMP9"/>
<name>A0A085GMP9_EWIA3</name>
<dbReference type="GeneID" id="78378865"/>